<feature type="compositionally biased region" description="Basic and acidic residues" evidence="1">
    <location>
        <begin position="12"/>
        <end position="22"/>
    </location>
</feature>
<sequence length="2351" mass="258695">MSEFDAFFKEVAQEETEKRRQTSEVTSLGAATTFEPPSGALPALPKIDRPDEFAGFFEEVKQEESAKVSRGLQLAEQHDPETYGKARAIADRDGLMVDFAVANLGALEKRETVSKMRKALEANPGLREWFSSEDNGAVVKLDELERLSGLSWLFQSGGAAFSEGYRQTRLAEIGHAQLYGRATPEMIAEADRIEAQARDEFGADGWFSGAWTSAAQMAPMMIESGIAGFKGAAVGGGTGALIGGVGGAAAGGVGAVPGAAAGLAVGAKAGAAAGAALKAYELESGLAYREFLGFKDEQGNRLDPDAARLAAALSGFVNAGLETFSLGTMLQTVPALKALGLDEATRLFGREGLKEALKRPTFRAAMTAAAKQVGEAGATEITTEMAQEAMTILGGELAKSASDGEFDFLTPGQWAARIGEAGIETAKAMTIMGPLFAAPGFVKDLGAARRSQKTVAIFTQLNEDLKDDGLRERNPQKFKEAFEAATSDAAKTVYVPVERLNELFQSYNVNPADLQFDDFPGAYAEAMATGGDVEMRLSDYATKLAGTDLGNALIPHLRLSPEDMTQAEAEAFNEAWQETRARLMEEDLEALKAESAREAPGQQVFLDIRDKAVAAGRSLDVAEQYATVWQAFFSTLADKTGGDAFQLYQDRGVEIRFAFPEQLSYQSTDDLDLLLDDLRAGREVAVDREKRKALGPSLSTFLRSKGGLQDSGGELRARDVGGTLLAKSGKGMNLDDAALAAWEAGYFPEFGETRPSIDDLLAALDRELGGDSIYTGGRTPDSVDLSTEYLARLDTMGRTLDELGLSVQSLSNETIRQELEAITNRDAEQGALFQFAGVQGAVRLDGAEVPALQEAARMQAQGAYPDEIFEATGWFQGVDGAWRFEIADADATVNVSAFTENRFVGRLGDVLTHDKLFKAYPALADSEVALSLGEKDDGAFYEDTGEIEASAGTPEKLRSILLHEIAHAIQATEGFAPGGNTTMGEIYEGEAVERLQSEVQRLQQRSMLADPTDLMTAKQKLAQAARFEYYRRIAGEVEARNVEAREAERQAGQEPDLPWYTQDVPDGQQIVIVRTDTHGEAMQSVGAPREYFQGKSDLGGPRADKRGSIQFGTGRTIINLFEKADLSTFLHESGHFFLEVTRDMALAENAPQALKDDWQQIKDWLGLTDDKITVDAHEQFARGFEAYLFEGKAPSEALQGAFSRFRAWLTFIYRKITRLNVTVTPEIKAVFDRMLATEEEINAQQNAREFRGWMDQATTGMEDAEFQRYRQLAEAATEQAKADLQARLLADVKRETSREWRENKKAVREEVVDEFSRMPVYQVTHYLRTGQSIAEGVVVPGARMVLDRAYLVDRYGDSVLTRLPRYVPPIYADPATNKRKDVAAVHPDILAEAFGYESGDALVQDLLSAPPMARAITEEVALRMRDRYGDLLNDQARLADEAVAAMHNDKRAEFIETEMRALSRRGGVNNPMPRQVAARMARDIIAAKKIADAQRVGFYTRQEQKAASEAEKAILAGDFKAAAEWKRKQLFAHYLALESRRAKEEVERATRYLNRFGNRKRPASVDPDYLDQIEGLLERYDLRPSTSLRTIERRKALAAFIAEKEAAGEMIAIPQHLRDEAATVSYKDLTVDDLRAVVDSVQNLEHLGKLKNKLILNRKAIDFQNAKDELTAALEANTDRRKDIKGFTPTKWEKLQAQVLSAAATMARIEQVIEWLDGGDINGPWRRMLWKPVADAEAREIALREQVMAPILAVWDTFPKGYLAESHHFPGMGRSLKKSEIFAIALNTGTASNLDRLMKGERLRKGGGVDTQAKLDEALGVLTKQDWDAIQKIWDQINSLWPEASALEKRLTGLEPVKVEAREVVTPHGTYQGGYYPLVYDNAQSVDVSARLMSKEDLQMDPQFARLGREAGYLKSRVEEYSEPLSVNLDVIQRHIEKVVHDITHWEAVKEVNKILMDPQIATAIRDHLGAPFQDEFKKWLKRIWHGDDLGDVNGFQRFLGKVRSNAGIYALAYRWTTVITQFAGFGPSVARVGLRPLASAMKQYWMAGPSNPMEGGQRNAVEEFVFSKSSEMRNRASTLSREVRLGLAKVQGEGGALAAAQRFGFMGIAVADRWVSVPTWLAGYNAHLEQFPADEQGAIEAGDRAVRLSQGTGGTKDVSSLQVDPNFQLLTMFYGPFNVLFNNLWTLNRDFRTAFQTRDMELARDVFWRGLWFVVVPAVMADLLTGRGPDDEDKEEKGLPAAYASWAVWKVALYPLATIPLLRDAASAFDRGFESDPNPVGRMLGAGFKVATEIGKGSEANPRVIAKNTADAAGMAVGLPIGQATTIGNNAWRHAQEGDLQWTDFLFSRR</sequence>
<feature type="domain" description="Large polyvalent protein associated" evidence="2">
    <location>
        <begin position="72"/>
        <end position="162"/>
    </location>
</feature>
<organism evidence="4 5">
    <name type="scientific">Microvirga mediterraneensis</name>
    <dbReference type="NCBI Taxonomy" id="2754695"/>
    <lineage>
        <taxon>Bacteria</taxon>
        <taxon>Pseudomonadati</taxon>
        <taxon>Pseudomonadota</taxon>
        <taxon>Alphaproteobacteria</taxon>
        <taxon>Hyphomicrobiales</taxon>
        <taxon>Methylobacteriaceae</taxon>
        <taxon>Microvirga</taxon>
    </lineage>
</organism>
<evidence type="ECO:0000259" key="3">
    <source>
        <dbReference type="Pfam" id="PF18838"/>
    </source>
</evidence>
<dbReference type="Pfam" id="PF18834">
    <property type="entry name" value="LPD22"/>
    <property type="match status" value="1"/>
</dbReference>
<evidence type="ECO:0008006" key="6">
    <source>
        <dbReference type="Google" id="ProtNLM"/>
    </source>
</evidence>
<reference evidence="4 5" key="1">
    <citation type="submission" date="2020-07" db="EMBL/GenBank/DDBJ databases">
        <title>Draft genome and description of Microvirga mediterraneensis Marseille-Q2068 sp. nov.</title>
        <authorList>
            <person name="Boxberger M."/>
        </authorList>
    </citation>
    <scope>NUCLEOTIDE SEQUENCE [LARGE SCALE GENOMIC DNA]</scope>
    <source>
        <strain evidence="4 5">Marseille-Q2068</strain>
    </source>
</reference>
<comment type="caution">
    <text evidence="4">The sequence shown here is derived from an EMBL/GenBank/DDBJ whole genome shotgun (WGS) entry which is preliminary data.</text>
</comment>
<feature type="domain" description="Large polyvalent protein associated" evidence="3">
    <location>
        <begin position="834"/>
        <end position="894"/>
    </location>
</feature>
<evidence type="ECO:0000259" key="2">
    <source>
        <dbReference type="Pfam" id="PF18834"/>
    </source>
</evidence>
<protein>
    <recommendedName>
        <fullName evidence="6">Large polyvalent protein associated domain-containing protein</fullName>
    </recommendedName>
</protein>
<dbReference type="EMBL" id="JACDXJ010000004">
    <property type="protein sequence ID" value="MBA1159339.1"/>
    <property type="molecule type" value="Genomic_DNA"/>
</dbReference>
<gene>
    <name evidence="4" type="ORF">H0S73_25005</name>
</gene>
<dbReference type="Proteomes" id="UP000572984">
    <property type="component" value="Unassembled WGS sequence"/>
</dbReference>
<dbReference type="InterPro" id="IPR040696">
    <property type="entry name" value="LPD23"/>
</dbReference>
<proteinExistence type="predicted"/>
<dbReference type="InterPro" id="IPR040738">
    <property type="entry name" value="LPD22"/>
</dbReference>
<accession>A0A838BW85</accession>
<feature type="region of interest" description="Disordered" evidence="1">
    <location>
        <begin position="12"/>
        <end position="45"/>
    </location>
</feature>
<evidence type="ECO:0000256" key="1">
    <source>
        <dbReference type="SAM" id="MobiDB-lite"/>
    </source>
</evidence>
<keyword evidence="5" id="KW-1185">Reference proteome</keyword>
<evidence type="ECO:0000313" key="5">
    <source>
        <dbReference type="Proteomes" id="UP000572984"/>
    </source>
</evidence>
<name>A0A838BW85_9HYPH</name>
<dbReference type="Pfam" id="PF18838">
    <property type="entry name" value="LPD23"/>
    <property type="match status" value="1"/>
</dbReference>
<dbReference type="RefSeq" id="WP_181054929.1">
    <property type="nucleotide sequence ID" value="NZ_JACDXJ010000004.1"/>
</dbReference>
<evidence type="ECO:0000313" key="4">
    <source>
        <dbReference type="EMBL" id="MBA1159339.1"/>
    </source>
</evidence>